<dbReference type="EMBL" id="CP003340">
    <property type="protein sequence ID" value="AFC73075.1"/>
    <property type="molecule type" value="Genomic_DNA"/>
</dbReference>
<keyword evidence="5" id="KW-1185">Reference proteome</keyword>
<dbReference type="PANTHER" id="PTHR46394:SF1">
    <property type="entry name" value="PNPLA DOMAIN-CONTAINING PROTEIN"/>
    <property type="match status" value="1"/>
</dbReference>
<feature type="active site" description="Proton acceptor" evidence="2">
    <location>
        <position position="264"/>
    </location>
</feature>
<dbReference type="HOGENOM" id="CLU_464496_0_0_5"/>
<feature type="short sequence motif" description="GXGXXG" evidence="2">
    <location>
        <begin position="69"/>
        <end position="74"/>
    </location>
</feature>
<accession>H8KAD4</accession>
<dbReference type="PROSITE" id="PS51635">
    <property type="entry name" value="PNPLA"/>
    <property type="match status" value="1"/>
</dbReference>
<dbReference type="RefSeq" id="WP_014409216.1">
    <property type="nucleotide sequence ID" value="NC_017043.1"/>
</dbReference>
<feature type="short sequence motif" description="DGA/G" evidence="2">
    <location>
        <begin position="264"/>
        <end position="266"/>
    </location>
</feature>
<keyword evidence="2" id="KW-0442">Lipid degradation</keyword>
<dbReference type="AlphaFoldDB" id="H8KAD4"/>
<dbReference type="GO" id="GO:0016787">
    <property type="term" value="F:hydrolase activity"/>
    <property type="evidence" value="ECO:0007669"/>
    <property type="project" value="UniProtKB-UniRule"/>
</dbReference>
<dbReference type="PANTHER" id="PTHR46394">
    <property type="entry name" value="ANNEXIN"/>
    <property type="match status" value="1"/>
</dbReference>
<dbReference type="InterPro" id="IPR016035">
    <property type="entry name" value="Acyl_Trfase/lysoPLipase"/>
</dbReference>
<dbReference type="Gene3D" id="3.40.1090.10">
    <property type="entry name" value="Cytosolic phospholipase A2 catalytic domain"/>
    <property type="match status" value="2"/>
</dbReference>
<organism evidence="4 5">
    <name type="scientific">Rickettsia montanensis (strain OSU 85-930)</name>
    <dbReference type="NCBI Taxonomy" id="1105114"/>
    <lineage>
        <taxon>Bacteria</taxon>
        <taxon>Pseudomonadati</taxon>
        <taxon>Pseudomonadota</taxon>
        <taxon>Alphaproteobacteria</taxon>
        <taxon>Rickettsiales</taxon>
        <taxon>Rickettsiaceae</taxon>
        <taxon>Rickettsieae</taxon>
        <taxon>Rickettsia</taxon>
        <taxon>spotted fever group</taxon>
    </lineage>
</organism>
<keyword evidence="2 4" id="KW-0378">Hydrolase</keyword>
<feature type="short sequence motif" description="GXSXG" evidence="2">
    <location>
        <begin position="98"/>
        <end position="102"/>
    </location>
</feature>
<dbReference type="SUPFAM" id="SSF52151">
    <property type="entry name" value="FabD/lysophospholipase-like"/>
    <property type="match status" value="1"/>
</dbReference>
<proteinExistence type="predicted"/>
<sequence length="611" mass="68511">MADIKVRKHPIINNLKQESKTPVVNEQSDILEELKDLKKIQQFSSNQTKTLQELEQAQKAPIEYIAFSGGGAKGAIYSGAYEAVKKAGILDNVKAVAGSSAGAITATVVALGTPPERFEEISKNTNLQTLLGKKGFSAGIVQLNKDGKPLYALLELVIKENIGNFLQRSDIVNVKDDKALDELRARYNQKDGKIYFKDIALLRKYDPVQYKDLVITATQRETSELTIFNSFDTPNVEIALACRASASIPLVFKPVEIDGKKYVDGGYRDNIPTKYFKGNEPEFDTKAVTDNMEEITLAKKQGRTLAMAFGTGMEADANIAIYSAKKFESPSDIVKFLADILFKMLAKVGGKFKYTETLRATNEQLRENALNTVVLDTAGIDTLDFKDAQKYSDYLHIKGYCQTREHLNNHDLGKEADKIFDHQKFLLNVYEVYDNKNLHKTFGTKLLEMFIPSKENNTSKWQERVIENHDDKAKMLLSFCKAGALNEKELNEKLKEYVVVAATSRNNTLKANTNSLNALLYTLNDTAASSKIKDSFIEVLGIDKNKDVRFDKTKTFDENIAKFKFTKQDLESFITKSKSEAPKIQRKHSVATSHVSGGELGVFMSFPRKRE</sequence>
<feature type="active site" description="Nucleophile" evidence="2">
    <location>
        <position position="100"/>
    </location>
</feature>
<dbReference type="Pfam" id="PF01734">
    <property type="entry name" value="Patatin"/>
    <property type="match status" value="1"/>
</dbReference>
<keyword evidence="1 2" id="KW-0443">Lipid metabolism</keyword>
<feature type="domain" description="PNPLA" evidence="3">
    <location>
        <begin position="65"/>
        <end position="277"/>
    </location>
</feature>
<gene>
    <name evidence="4" type="ordered locus">MCI_00520</name>
</gene>
<dbReference type="CDD" id="cd07207">
    <property type="entry name" value="Pat_ExoU_VipD_like"/>
    <property type="match status" value="1"/>
</dbReference>
<evidence type="ECO:0000256" key="2">
    <source>
        <dbReference type="PROSITE-ProRule" id="PRU01161"/>
    </source>
</evidence>
<dbReference type="GO" id="GO:0016042">
    <property type="term" value="P:lipid catabolic process"/>
    <property type="evidence" value="ECO:0007669"/>
    <property type="project" value="UniProtKB-UniRule"/>
</dbReference>
<evidence type="ECO:0000313" key="4">
    <source>
        <dbReference type="EMBL" id="AFC73075.1"/>
    </source>
</evidence>
<evidence type="ECO:0000256" key="1">
    <source>
        <dbReference type="ARBA" id="ARBA00023098"/>
    </source>
</evidence>
<dbReference type="KEGG" id="rmo:MCI_00520"/>
<evidence type="ECO:0000259" key="3">
    <source>
        <dbReference type="PROSITE" id="PS51635"/>
    </source>
</evidence>
<dbReference type="InterPro" id="IPR052580">
    <property type="entry name" value="Lipid_Hydrolase"/>
</dbReference>
<protein>
    <submittedName>
        <fullName evidence="4">Putative esterase of the alpha/beta hydrolase superfamily protein</fullName>
    </submittedName>
</protein>
<dbReference type="InterPro" id="IPR002641">
    <property type="entry name" value="PNPLA_dom"/>
</dbReference>
<dbReference type="Proteomes" id="UP000008008">
    <property type="component" value="Chromosome"/>
</dbReference>
<reference evidence="5" key="1">
    <citation type="submission" date="2012-02" db="EMBL/GenBank/DDBJ databases">
        <title>Complete genome sequence of Rickettsia montanensis strain OSU 85-930.</title>
        <authorList>
            <person name="Johnson S.L."/>
            <person name="Munk A.C."/>
            <person name="Han S."/>
            <person name="Bruce D.C."/>
            <person name="Dasch G.A."/>
        </authorList>
    </citation>
    <scope>NUCLEOTIDE SEQUENCE [LARGE SCALE GENOMIC DNA]</scope>
    <source>
        <strain evidence="5">OSU 85-930</strain>
    </source>
</reference>
<name>H8KAD4_RICMS</name>
<evidence type="ECO:0000313" key="5">
    <source>
        <dbReference type="Proteomes" id="UP000008008"/>
    </source>
</evidence>